<dbReference type="KEGG" id="gme:Gmet_3291"/>
<evidence type="ECO:0000313" key="3">
    <source>
        <dbReference type="Proteomes" id="UP000007073"/>
    </source>
</evidence>
<dbReference type="Pfam" id="PF00378">
    <property type="entry name" value="ECH_1"/>
    <property type="match status" value="1"/>
</dbReference>
<name>Q39QH0_GEOMG</name>
<accession>Q39QH0</accession>
<reference evidence="2 3" key="2">
    <citation type="journal article" date="2009" name="BMC Microbiol.">
        <title>The genome sequence of Geobacter metallireducens: features of metabolism, physiology and regulation common and dissimilar to Geobacter sulfurreducens.</title>
        <authorList>
            <person name="Aklujkar M."/>
            <person name="Krushkal J."/>
            <person name="DiBartolo G."/>
            <person name="Lapidus A."/>
            <person name="Land M.L."/>
            <person name="Lovley D.R."/>
        </authorList>
    </citation>
    <scope>NUCLEOTIDE SEQUENCE [LARGE SCALE GENOMIC DNA]</scope>
    <source>
        <strain evidence="3">ATCC 53774 / DSM 7210 / GS-15</strain>
    </source>
</reference>
<comment type="similarity">
    <text evidence="1">Belongs to the enoyl-CoA hydratase/isomerase family.</text>
</comment>
<dbReference type="InterPro" id="IPR014748">
    <property type="entry name" value="Enoyl-CoA_hydra_C"/>
</dbReference>
<organism evidence="2 3">
    <name type="scientific">Geobacter metallireducens (strain ATCC 53774 / DSM 7210 / GS-15)</name>
    <dbReference type="NCBI Taxonomy" id="269799"/>
    <lineage>
        <taxon>Bacteria</taxon>
        <taxon>Pseudomonadati</taxon>
        <taxon>Thermodesulfobacteriota</taxon>
        <taxon>Desulfuromonadia</taxon>
        <taxon>Geobacterales</taxon>
        <taxon>Geobacteraceae</taxon>
        <taxon>Geobacter</taxon>
    </lineage>
</organism>
<dbReference type="InterPro" id="IPR029045">
    <property type="entry name" value="ClpP/crotonase-like_dom_sf"/>
</dbReference>
<evidence type="ECO:0000313" key="2">
    <source>
        <dbReference type="EMBL" id="ABB33504.1"/>
    </source>
</evidence>
<dbReference type="Proteomes" id="UP000007073">
    <property type="component" value="Chromosome"/>
</dbReference>
<keyword evidence="3" id="KW-1185">Reference proteome</keyword>
<dbReference type="GO" id="GO:0008300">
    <property type="term" value="P:isoprenoid catabolic process"/>
    <property type="evidence" value="ECO:0007669"/>
    <property type="project" value="TreeGrafter"/>
</dbReference>
<dbReference type="RefSeq" id="WP_011366176.1">
    <property type="nucleotide sequence ID" value="NC_007517.1"/>
</dbReference>
<dbReference type="AlphaFoldDB" id="Q39QH0"/>
<dbReference type="HOGENOM" id="CLU_009834_7_3_7"/>
<dbReference type="CDD" id="cd06558">
    <property type="entry name" value="crotonase-like"/>
    <property type="match status" value="1"/>
</dbReference>
<protein>
    <submittedName>
        <fullName evidence="2">Enoyl-CoA hydratase/isomerase</fullName>
    </submittedName>
</protein>
<dbReference type="STRING" id="269799.Gmet_3291"/>
<keyword evidence="2" id="KW-0413">Isomerase</keyword>
<proteinExistence type="inferred from homology"/>
<dbReference type="eggNOG" id="COG1024">
    <property type="taxonomic scope" value="Bacteria"/>
</dbReference>
<evidence type="ECO:0000256" key="1">
    <source>
        <dbReference type="ARBA" id="ARBA00005254"/>
    </source>
</evidence>
<sequence length="263" mass="28279">MTTETILTQIDDRGVATLTMNRPELHNAFDDLLIAALTAELRRLEADDSVRVVILAASGRSFSAGADLSWMRRMADYTREENLTDAQVLAELMRTLATLKKPTIAQVQGAAFGGGVGLVACCDVAIASRRATFCLSEVKLGLIPAVISPYVVEALGPRAARRYFQSAEIFDAAEARGLGLVHEVTTEEELPAAVERLAATLLLNGPRAMAAAKELVARVASGPIDEAMIRDTAERIADTRASAEGKEGLSAFLEKRKPRWVKG</sequence>
<dbReference type="InterPro" id="IPR001753">
    <property type="entry name" value="Enoyl-CoA_hydra/iso"/>
</dbReference>
<dbReference type="EMBL" id="CP000148">
    <property type="protein sequence ID" value="ABB33504.1"/>
    <property type="molecule type" value="Genomic_DNA"/>
</dbReference>
<dbReference type="GO" id="GO:0016853">
    <property type="term" value="F:isomerase activity"/>
    <property type="evidence" value="ECO:0007669"/>
    <property type="project" value="UniProtKB-KW"/>
</dbReference>
<dbReference type="Gene3D" id="3.90.226.10">
    <property type="entry name" value="2-enoyl-CoA Hydratase, Chain A, domain 1"/>
    <property type="match status" value="1"/>
</dbReference>
<dbReference type="PANTHER" id="PTHR42964">
    <property type="entry name" value="ENOYL-COA HYDRATASE"/>
    <property type="match status" value="1"/>
</dbReference>
<dbReference type="SUPFAM" id="SSF52096">
    <property type="entry name" value="ClpP/crotonase"/>
    <property type="match status" value="1"/>
</dbReference>
<dbReference type="InterPro" id="IPR051683">
    <property type="entry name" value="Enoyl-CoA_Hydratase/Isomerase"/>
</dbReference>
<dbReference type="FunFam" id="3.90.226.10:FF:000066">
    <property type="entry name" value="Enoyl-CoA hydratase"/>
    <property type="match status" value="1"/>
</dbReference>
<reference evidence="2 3" key="1">
    <citation type="submission" date="2005-10" db="EMBL/GenBank/DDBJ databases">
        <title>Complete sequence of Geobacter metallireducens GS-15.</title>
        <authorList>
            <consortium name="US DOE Joint Genome Institute"/>
            <person name="Copeland A."/>
            <person name="Lucas S."/>
            <person name="Lapidus A."/>
            <person name="Barry K."/>
            <person name="Detter J.C."/>
            <person name="Glavina T."/>
            <person name="Hammon N."/>
            <person name="Israni S."/>
            <person name="Pitluck S."/>
            <person name="Di Bartolo G."/>
            <person name="Chain P."/>
            <person name="Schmutz J."/>
            <person name="Larimer F."/>
            <person name="Land M."/>
            <person name="Kyrpides N."/>
            <person name="Ivanova N."/>
            <person name="Richardson P."/>
        </authorList>
    </citation>
    <scope>NUCLEOTIDE SEQUENCE [LARGE SCALE GENOMIC DNA]</scope>
    <source>
        <strain evidence="3">ATCC 53774 / DSM 7210 / GS-15</strain>
    </source>
</reference>
<gene>
    <name evidence="2" type="ordered locus">Gmet_3291</name>
</gene>
<dbReference type="PANTHER" id="PTHR42964:SF1">
    <property type="entry name" value="POLYKETIDE BIOSYNTHESIS ENOYL-COA HYDRATASE PKSH-RELATED"/>
    <property type="match status" value="1"/>
</dbReference>
<dbReference type="Gene3D" id="1.10.12.10">
    <property type="entry name" value="Lyase 2-enoyl-coa Hydratase, Chain A, domain 2"/>
    <property type="match status" value="1"/>
</dbReference>